<feature type="compositionally biased region" description="Acidic residues" evidence="15">
    <location>
        <begin position="2245"/>
        <end position="2265"/>
    </location>
</feature>
<feature type="compositionally biased region" description="Polar residues" evidence="15">
    <location>
        <begin position="945"/>
        <end position="959"/>
    </location>
</feature>
<feature type="domain" description="POLO box" evidence="17">
    <location>
        <begin position="742"/>
        <end position="825"/>
    </location>
</feature>
<dbReference type="InterPro" id="IPR003822">
    <property type="entry name" value="PAH"/>
</dbReference>
<dbReference type="Gene3D" id="1.10.510.10">
    <property type="entry name" value="Transferase(Phosphotransferase) domain 1"/>
    <property type="match status" value="1"/>
</dbReference>
<dbReference type="GO" id="GO:0000122">
    <property type="term" value="P:negative regulation of transcription by RNA polymerase II"/>
    <property type="evidence" value="ECO:0007669"/>
    <property type="project" value="TreeGrafter"/>
</dbReference>
<feature type="domain" description="POLO box" evidence="17">
    <location>
        <begin position="632"/>
        <end position="722"/>
    </location>
</feature>
<feature type="compositionally biased region" description="Gly residues" evidence="15">
    <location>
        <begin position="1211"/>
        <end position="1221"/>
    </location>
</feature>
<dbReference type="SMART" id="SM00761">
    <property type="entry name" value="HDAC_interact"/>
    <property type="match status" value="1"/>
</dbReference>
<dbReference type="FunFam" id="1.20.1160.11:FF:000003">
    <property type="entry name" value="Paired amphipathic helix SIN3-like protein"/>
    <property type="match status" value="1"/>
</dbReference>
<keyword evidence="9" id="KW-0805">Transcription regulation</keyword>
<dbReference type="GO" id="GO:0070210">
    <property type="term" value="C:Rpd3L-Expanded complex"/>
    <property type="evidence" value="ECO:0007669"/>
    <property type="project" value="UniProtKB-ARBA"/>
</dbReference>
<comment type="caution">
    <text evidence="18">The sequence shown here is derived from an EMBL/GenBank/DDBJ whole genome shotgun (WGS) entry which is preliminary data.</text>
</comment>
<keyword evidence="5" id="KW-0677">Repeat</keyword>
<keyword evidence="6 13" id="KW-0547">Nucleotide-binding</keyword>
<feature type="region of interest" description="Disordered" evidence="15">
    <location>
        <begin position="1163"/>
        <end position="1248"/>
    </location>
</feature>
<dbReference type="InterPro" id="IPR017441">
    <property type="entry name" value="Protein_kinase_ATP_BS"/>
</dbReference>
<comment type="catalytic activity">
    <reaction evidence="14">
        <text>L-threonyl-[protein] + ATP = O-phospho-L-threonyl-[protein] + ADP + H(+)</text>
        <dbReference type="Rhea" id="RHEA:46608"/>
        <dbReference type="Rhea" id="RHEA-COMP:11060"/>
        <dbReference type="Rhea" id="RHEA-COMP:11605"/>
        <dbReference type="ChEBI" id="CHEBI:15378"/>
        <dbReference type="ChEBI" id="CHEBI:30013"/>
        <dbReference type="ChEBI" id="CHEBI:30616"/>
        <dbReference type="ChEBI" id="CHEBI:61977"/>
        <dbReference type="ChEBI" id="CHEBI:456216"/>
        <dbReference type="EC" id="2.7.11.21"/>
    </reaction>
</comment>
<evidence type="ECO:0000259" key="17">
    <source>
        <dbReference type="PROSITE" id="PS50078"/>
    </source>
</evidence>
<dbReference type="EMBL" id="BACD03000036">
    <property type="protein sequence ID" value="GAO50774.1"/>
    <property type="molecule type" value="Genomic_DNA"/>
</dbReference>
<evidence type="ECO:0000256" key="1">
    <source>
        <dbReference type="ARBA" id="ARBA00004123"/>
    </source>
</evidence>
<evidence type="ECO:0000313" key="19">
    <source>
        <dbReference type="Proteomes" id="UP000033140"/>
    </source>
</evidence>
<keyword evidence="10" id="KW-0804">Transcription</keyword>
<evidence type="ECO:0000256" key="10">
    <source>
        <dbReference type="ARBA" id="ARBA00023163"/>
    </source>
</evidence>
<feature type="region of interest" description="Disordered" evidence="15">
    <location>
        <begin position="1782"/>
        <end position="1882"/>
    </location>
</feature>
<dbReference type="CDD" id="cd13118">
    <property type="entry name" value="POLO_box_1"/>
    <property type="match status" value="1"/>
</dbReference>
<dbReference type="FunFam" id="1.10.510.10:FF:001669">
    <property type="entry name" value="Serine/threonine-protein kinase"/>
    <property type="match status" value="1"/>
</dbReference>
<dbReference type="Pfam" id="PF16879">
    <property type="entry name" value="Sin3a_C"/>
    <property type="match status" value="1"/>
</dbReference>
<proteinExistence type="inferred from homology"/>
<feature type="compositionally biased region" description="Low complexity" evidence="15">
    <location>
        <begin position="542"/>
        <end position="574"/>
    </location>
</feature>
<evidence type="ECO:0000259" key="16">
    <source>
        <dbReference type="PROSITE" id="PS50011"/>
    </source>
</evidence>
<keyword evidence="19" id="KW-1185">Reference proteome</keyword>
<keyword evidence="2" id="KW-0678">Repressor</keyword>
<dbReference type="PROSITE" id="PS50078">
    <property type="entry name" value="POLO_BOX"/>
    <property type="match status" value="2"/>
</dbReference>
<dbReference type="GO" id="GO:0005524">
    <property type="term" value="F:ATP binding"/>
    <property type="evidence" value="ECO:0007669"/>
    <property type="project" value="UniProtKB-UniRule"/>
</dbReference>
<evidence type="ECO:0000256" key="2">
    <source>
        <dbReference type="ARBA" id="ARBA00022491"/>
    </source>
</evidence>
<keyword evidence="3 14" id="KW-0723">Serine/threonine-protein kinase</keyword>
<evidence type="ECO:0000256" key="6">
    <source>
        <dbReference type="ARBA" id="ARBA00022741"/>
    </source>
</evidence>
<dbReference type="GO" id="GO:0003714">
    <property type="term" value="F:transcription corepressor activity"/>
    <property type="evidence" value="ECO:0007669"/>
    <property type="project" value="InterPro"/>
</dbReference>
<dbReference type="Pfam" id="PF00069">
    <property type="entry name" value="Pkinase"/>
    <property type="match status" value="1"/>
</dbReference>
<evidence type="ECO:0000256" key="15">
    <source>
        <dbReference type="SAM" id="MobiDB-lite"/>
    </source>
</evidence>
<dbReference type="Pfam" id="PF08295">
    <property type="entry name" value="Sin3_corepress"/>
    <property type="match status" value="1"/>
</dbReference>
<feature type="binding site" evidence="13">
    <location>
        <position position="128"/>
    </location>
    <ligand>
        <name>ATP</name>
        <dbReference type="ChEBI" id="CHEBI:30616"/>
    </ligand>
</feature>
<evidence type="ECO:0000256" key="13">
    <source>
        <dbReference type="PROSITE-ProRule" id="PRU10141"/>
    </source>
</evidence>
<dbReference type="Pfam" id="PF02671">
    <property type="entry name" value="PAH"/>
    <property type="match status" value="3"/>
</dbReference>
<dbReference type="PROSITE" id="PS50011">
    <property type="entry name" value="PROTEIN_KINASE_DOM"/>
    <property type="match status" value="1"/>
</dbReference>
<organism evidence="18 19">
    <name type="scientific">Saitoella complicata (strain BCRC 22490 / CBS 7301 / JCM 7358 / NBRC 10748 / NRRL Y-17804)</name>
    <dbReference type="NCBI Taxonomy" id="698492"/>
    <lineage>
        <taxon>Eukaryota</taxon>
        <taxon>Fungi</taxon>
        <taxon>Dikarya</taxon>
        <taxon>Ascomycota</taxon>
        <taxon>Taphrinomycotina</taxon>
        <taxon>Taphrinomycotina incertae sedis</taxon>
        <taxon>Saitoella</taxon>
    </lineage>
</organism>
<feature type="domain" description="Protein kinase" evidence="16">
    <location>
        <begin position="96"/>
        <end position="354"/>
    </location>
</feature>
<dbReference type="CDD" id="cd14099">
    <property type="entry name" value="STKc_PLK"/>
    <property type="match status" value="1"/>
</dbReference>
<reference evidence="18 19" key="2">
    <citation type="journal article" date="2014" name="J. Gen. Appl. Microbiol.">
        <title>The early diverging ascomycetous budding yeast Saitoella complicata has three histone deacetylases belonging to the Clr6, Hos2, and Rpd3 lineages.</title>
        <authorList>
            <person name="Nishida H."/>
            <person name="Matsumoto T."/>
            <person name="Kondo S."/>
            <person name="Hamamoto M."/>
            <person name="Yoshikawa H."/>
        </authorList>
    </citation>
    <scope>NUCLEOTIDE SEQUENCE [LARGE SCALE GENOMIC DNA]</scope>
    <source>
        <strain evidence="18 19">NRRL Y-17804</strain>
    </source>
</reference>
<dbReference type="PROSITE" id="PS00107">
    <property type="entry name" value="PROTEIN_KINASE_ATP"/>
    <property type="match status" value="1"/>
</dbReference>
<dbReference type="FunFam" id="1.20.1160.11:FF:000001">
    <property type="entry name" value="Paired amphipathic helix protein Sin3"/>
    <property type="match status" value="1"/>
</dbReference>
<evidence type="ECO:0000313" key="18">
    <source>
        <dbReference type="EMBL" id="GAO50774.1"/>
    </source>
</evidence>
<dbReference type="SUPFAM" id="SSF47762">
    <property type="entry name" value="PAH2 domain"/>
    <property type="match status" value="3"/>
</dbReference>
<evidence type="ECO:0000256" key="8">
    <source>
        <dbReference type="ARBA" id="ARBA00022840"/>
    </source>
</evidence>
<dbReference type="CDD" id="cd13117">
    <property type="entry name" value="POLO_box_2"/>
    <property type="match status" value="1"/>
</dbReference>
<evidence type="ECO:0000256" key="9">
    <source>
        <dbReference type="ARBA" id="ARBA00023015"/>
    </source>
</evidence>
<dbReference type="FunFam" id="3.30.200.20:FF:000091">
    <property type="entry name" value="Serine/threonine-protein kinase PLK"/>
    <property type="match status" value="1"/>
</dbReference>
<feature type="compositionally biased region" description="Basic and acidic residues" evidence="15">
    <location>
        <begin position="1804"/>
        <end position="1814"/>
    </location>
</feature>
<reference evidence="18 19" key="1">
    <citation type="journal article" date="2011" name="J. Gen. Appl. Microbiol.">
        <title>Draft genome sequencing of the enigmatic yeast Saitoella complicata.</title>
        <authorList>
            <person name="Nishida H."/>
            <person name="Hamamoto M."/>
            <person name="Sugiyama J."/>
        </authorList>
    </citation>
    <scope>NUCLEOTIDE SEQUENCE [LARGE SCALE GENOMIC DNA]</scope>
    <source>
        <strain evidence="18 19">NRRL Y-17804</strain>
    </source>
</reference>
<keyword evidence="8 13" id="KW-0067">ATP-binding</keyword>
<comment type="similarity">
    <text evidence="14">Belongs to the protein kinase superfamily. Ser/Thr protein kinase family. CDC5/Polo subfamily.</text>
</comment>
<dbReference type="Pfam" id="PF00659">
    <property type="entry name" value="POLO_box"/>
    <property type="match status" value="2"/>
</dbReference>
<feature type="compositionally biased region" description="Basic residues" evidence="15">
    <location>
        <begin position="1365"/>
        <end position="1374"/>
    </location>
</feature>
<evidence type="ECO:0000256" key="14">
    <source>
        <dbReference type="RuleBase" id="RU361162"/>
    </source>
</evidence>
<dbReference type="SMART" id="SM00220">
    <property type="entry name" value="S_TKc"/>
    <property type="match status" value="1"/>
</dbReference>
<dbReference type="PROSITE" id="PS51477">
    <property type="entry name" value="PAH"/>
    <property type="match status" value="3"/>
</dbReference>
<feature type="region of interest" description="Disordered" evidence="15">
    <location>
        <begin position="1324"/>
        <end position="1398"/>
    </location>
</feature>
<dbReference type="PROSITE" id="PS00108">
    <property type="entry name" value="PROTEIN_KINASE_ST"/>
    <property type="match status" value="1"/>
</dbReference>
<feature type="compositionally biased region" description="Polar residues" evidence="15">
    <location>
        <begin position="1036"/>
        <end position="1051"/>
    </location>
</feature>
<feature type="compositionally biased region" description="Acidic residues" evidence="15">
    <location>
        <begin position="1782"/>
        <end position="1791"/>
    </location>
</feature>
<keyword evidence="7 14" id="KW-0418">Kinase</keyword>
<feature type="compositionally biased region" description="Low complexity" evidence="15">
    <location>
        <begin position="1007"/>
        <end position="1028"/>
    </location>
</feature>
<dbReference type="InterPro" id="IPR013194">
    <property type="entry name" value="HDAC_interact_dom"/>
</dbReference>
<dbReference type="Proteomes" id="UP000033140">
    <property type="component" value="Unassembled WGS sequence"/>
</dbReference>
<dbReference type="InterPro" id="IPR033695">
    <property type="entry name" value="POLO_box_2"/>
</dbReference>
<dbReference type="PANTHER" id="PTHR12346">
    <property type="entry name" value="SIN3B-RELATED"/>
    <property type="match status" value="1"/>
</dbReference>
<feature type="region of interest" description="Disordered" evidence="15">
    <location>
        <begin position="513"/>
        <end position="590"/>
    </location>
</feature>
<dbReference type="InterPro" id="IPR008271">
    <property type="entry name" value="Ser/Thr_kinase_AS"/>
</dbReference>
<reference evidence="18 19" key="3">
    <citation type="journal article" date="2015" name="Genome Announc.">
        <title>Draft Genome Sequence of the Archiascomycetous Yeast Saitoella complicata.</title>
        <authorList>
            <person name="Yamauchi K."/>
            <person name="Kondo S."/>
            <person name="Hamamoto M."/>
            <person name="Takahashi Y."/>
            <person name="Ogura Y."/>
            <person name="Hayashi T."/>
            <person name="Nishida H."/>
        </authorList>
    </citation>
    <scope>NUCLEOTIDE SEQUENCE [LARGE SCALE GENOMIC DNA]</scope>
    <source>
        <strain evidence="18 19">NRRL Y-17804</strain>
    </source>
</reference>
<evidence type="ECO:0000256" key="3">
    <source>
        <dbReference type="ARBA" id="ARBA00022527"/>
    </source>
</evidence>
<dbReference type="Gene3D" id="1.20.1160.11">
    <property type="entry name" value="Paired amphipathic helix"/>
    <property type="match status" value="3"/>
</dbReference>
<feature type="compositionally biased region" description="Polar residues" evidence="15">
    <location>
        <begin position="1829"/>
        <end position="1841"/>
    </location>
</feature>
<dbReference type="GO" id="GO:0033698">
    <property type="term" value="C:Rpd3L complex"/>
    <property type="evidence" value="ECO:0007669"/>
    <property type="project" value="UniProtKB-ARBA"/>
</dbReference>
<evidence type="ECO:0000256" key="4">
    <source>
        <dbReference type="ARBA" id="ARBA00022679"/>
    </source>
</evidence>
<dbReference type="Gene3D" id="3.30.200.20">
    <property type="entry name" value="Phosphorylase Kinase, domain 1"/>
    <property type="match status" value="1"/>
</dbReference>
<dbReference type="InterPro" id="IPR011009">
    <property type="entry name" value="Kinase-like_dom_sf"/>
</dbReference>
<comment type="subcellular location">
    <subcellularLocation>
        <location evidence="1 12">Nucleus</location>
    </subcellularLocation>
</comment>
<dbReference type="STRING" id="698492.A0A0E9NLQ2"/>
<name>A0A0E9NLQ2_SAICN</name>
<dbReference type="InterPro" id="IPR000959">
    <property type="entry name" value="POLO_box_dom"/>
</dbReference>
<evidence type="ECO:0000256" key="5">
    <source>
        <dbReference type="ARBA" id="ARBA00022737"/>
    </source>
</evidence>
<evidence type="ECO:0000256" key="11">
    <source>
        <dbReference type="ARBA" id="ARBA00023242"/>
    </source>
</evidence>
<keyword evidence="11 12" id="KW-0539">Nucleus</keyword>
<gene>
    <name evidence="18" type="ORF">G7K_4895-t1</name>
</gene>
<protein>
    <recommendedName>
        <fullName evidence="14">Serine/threonine-protein kinase</fullName>
        <ecNumber evidence="14">2.7.11.21</ecNumber>
    </recommendedName>
</protein>
<dbReference type="InterPro" id="IPR033701">
    <property type="entry name" value="POLO_box_1"/>
</dbReference>
<evidence type="ECO:0000256" key="7">
    <source>
        <dbReference type="ARBA" id="ARBA00022777"/>
    </source>
</evidence>
<feature type="compositionally biased region" description="Basic and acidic residues" evidence="15">
    <location>
        <begin position="527"/>
        <end position="540"/>
    </location>
</feature>
<dbReference type="InterPro" id="IPR000719">
    <property type="entry name" value="Prot_kinase_dom"/>
</dbReference>
<dbReference type="GO" id="GO:0010628">
    <property type="term" value="P:positive regulation of gene expression"/>
    <property type="evidence" value="ECO:0007669"/>
    <property type="project" value="UniProtKB-ARBA"/>
</dbReference>
<feature type="compositionally biased region" description="Pro residues" evidence="15">
    <location>
        <begin position="1060"/>
        <end position="1079"/>
    </location>
</feature>
<feature type="region of interest" description="Disordered" evidence="15">
    <location>
        <begin position="479"/>
        <end position="499"/>
    </location>
</feature>
<dbReference type="SUPFAM" id="SSF82615">
    <property type="entry name" value="Polo-box domain"/>
    <property type="match status" value="2"/>
</dbReference>
<dbReference type="InterPro" id="IPR036600">
    <property type="entry name" value="PAH_sf"/>
</dbReference>
<feature type="compositionally biased region" description="Acidic residues" evidence="15">
    <location>
        <begin position="1869"/>
        <end position="1882"/>
    </location>
</feature>
<dbReference type="InterPro" id="IPR031693">
    <property type="entry name" value="Sin3_C"/>
</dbReference>
<dbReference type="FunFam" id="1.20.1160.11:FF:000002">
    <property type="entry name" value="Paired amphipathic helix protein SIN3"/>
    <property type="match status" value="1"/>
</dbReference>
<dbReference type="Gene3D" id="3.30.1120.30">
    <property type="entry name" value="POLO box domain"/>
    <property type="match status" value="2"/>
</dbReference>
<dbReference type="PANTHER" id="PTHR12346:SF0">
    <property type="entry name" value="SIN3A, ISOFORM G"/>
    <property type="match status" value="1"/>
</dbReference>
<feature type="region of interest" description="Disordered" evidence="15">
    <location>
        <begin position="2233"/>
        <end position="2265"/>
    </location>
</feature>
<keyword evidence="4 14" id="KW-0808">Transferase</keyword>
<evidence type="ECO:0000256" key="12">
    <source>
        <dbReference type="PROSITE-ProRule" id="PRU00810"/>
    </source>
</evidence>
<sequence length="2265" mass="252188">MAFAPLSANVYRASRQQQLRKAEKESMFTYHDQQNAAPGRMIPAVREVPPRSPPKMLKVAATGTPPKKATKKNVKPSSLCYTPPAFIRDKKKGTEYARSGLLGEGGFARCFEVCDEDGRQYAAKVVAKASLDTPKTKNKLLGEMKVHQSMSHPNIVNFVDCFEDDTNVYFILEMCSNRTLMDMLRKRKRFTEPEARYYLLQLLGACKYMHGRRVIHRDLKLGNLFLDANMNLKVGDFGLAALLVSDDERKKTICGTPNYIAPEVLFHSGSAGEGHSFEADLWSVGVILYAMLVGKPPFQSKDVKAIYRKIKANQYEFPEENPISPEARDLIESLLTPDPTDRPSLDEIADHVWFHMGIMPRSIPVEATEVEPAWKEMSSTRARANWLAVAQDAGVGPNSGNGDTVAREAGKSVGMVKMGSMGVEGTPIKEEERILPAEMSPRNPPGSLRKNTAKIAAAHMATSRALRTRLNLRPERMVASGPFSEEDDEEKDVKTMTRSTRKLNLDAPLRAAKKPVSGPFSEENAMEEVRVKAEQREPRRMGTLGAPARAPGLGAPTRPGTRSASRMSAAPAPSQTAVSPPMSVSAEREPAVVKTESTGMRLIAENLSMAYQSNGDNLPPSFHVVCQEKPLFITKWVDFSDKYGLGYQLLNSSYGVYWNDSTTIILAADEYHFDYIRQNAVYDQDPALLPRENFDLDHFPKHDDGLAKKVSLLAHFRSYMTQLLKKSEMTWREQQQITGMPFLQNYLRARQAILFRLSNGDVQCNFFQDHSKLLLSDHGRTLRYISGRNSGHYTWSVAEAMKQKDCPEVPRYIKFISETLLKWDEQSKKVAGYFTLDLVYISLTTPPHVTVVPLSFLRARCISSLERSGPAPGILTFLILLSATTFSQSFEVKALIAMADGDHQYRPQPPQQEQRQPFPPPPNQSMGQPFRPEQHAPPVLPPPQNLASANPMNPSSQGQAGPGAHYYGPQHGGQGPPPPLPQLPSMMTSQNQGENGPQNGPGGPGNGFSLPSLSQGPPGPPQHQGHGPDAPPMGSHPSQTSLPSLNSSGQPVGSHMSRPQGPPGPPGGGLPPMPGPPRDPGIGYRPLNVKDALSYLDQVKIQFSEQPDVYNKFLDIMKDFKSQSIDTPGVIERVSTLFRGHPNLVQGFNTFLPPGYRIEASFDPSDPNIRVTTPMGTTTTSGGAPFRESTAFYEQHPSGPSSGWQEPSGFGRQGGGGGGGYNDYNDGPGAPRHQDEPGPRPPDGKKAPVEFNHAINYVNKIKNRFADEPDTYKNFLEILQTYQKEQKPIGDVYEKVQILFRGQPDLLDDFKQFLPEVGAYQAAHQQQQARLPPVGNFAPPAVPKDKKKRSQVAEPPQPAQSRTSQNKRSKHHHKPSADLSQVSPTLTPAVPEPIGPPMKASASAEELAFFDRVKKYIGNKQTYNEFLKVLNLFSQEILDKNTLLERVEGFIGGNRELIDWFKRFVGYDGRDDIIENIPTPGPRIDLAACKAYGPSYRQLPKSETLLPCSGRDEMCWEVLNDEWVSHPTWASEDSGFVAHRKNQYEEALHKIEEERYEYDLNIEANLRTIQLLEPIAQRISNMSPEERNHFKLPPGLGGQSVSIYQKVIKKVYDRERGLEVIEALHENPSVAVPIVLKRLKLKDEEWKRAQREWNKVWRDTEAKSFYKSLDHQGITFKATDKKTVATKNLIAEIEVLRKEQQSNRMNAAIRPRYQIQSVFEDKDVILDIAKLIAVYLGSSSGVSASDREKIDAFVKQFIPMFFSMPNKAVAEKIGNAISMEDDEEMEDDGGDDTASNASASARGRGRDLLKDVLKRGRTGKGGRKDRDSSSFPASKESTPEPNSLLGGSDELMKDAEADDENAEATNGDHEDEGLTEAIPAEEVEETWIKNATSDDARAAAEAGQGKLRTTYNLFGNSTLYSFFRLVQILYNRLNALKQYEDQAAADIRARKPNAIAVELGINHNRLDQLEEALNRDGESCYSQLLKLSEKMMEGDLEQGTFEECVRYLYGTKAFRLYTVDRVVAAIVKQIATVVSDAKGSELIGLFEKDRKQVMTTPRQQIVYRVQVETLLGPNENTYRMDWNEHTRQLSIQLLGKDDLTLDEATTAEEQWRYYVDSYVMSSPTEGVSPERVRPPFLRRDLPDVDDVEELIGEDGVSKSGLEIRICVNTYKVFFLPGSEDVLIRSSKVRSPVMNQDSARSRRVSQWKARLESADGWKKGLSAEEVAECEQKTKELFDNTGAPAQIEEEAAAEEPVPVDDVEMGNA</sequence>
<feature type="compositionally biased region" description="Basic and acidic residues" evidence="15">
    <location>
        <begin position="1232"/>
        <end position="1248"/>
    </location>
</feature>
<feature type="compositionally biased region" description="Low complexity" evidence="15">
    <location>
        <begin position="1172"/>
        <end position="1183"/>
    </location>
</feature>
<feature type="region of interest" description="Disordered" evidence="15">
    <location>
        <begin position="902"/>
        <end position="1086"/>
    </location>
</feature>
<dbReference type="SUPFAM" id="SSF56112">
    <property type="entry name" value="Protein kinase-like (PK-like)"/>
    <property type="match status" value="1"/>
</dbReference>
<dbReference type="InterPro" id="IPR039774">
    <property type="entry name" value="Sin3-like"/>
</dbReference>
<dbReference type="InterPro" id="IPR036947">
    <property type="entry name" value="POLO_box_dom_sf"/>
</dbReference>
<feature type="compositionally biased region" description="Low complexity" evidence="15">
    <location>
        <begin position="1792"/>
        <end position="1802"/>
    </location>
</feature>
<dbReference type="GO" id="GO:0004674">
    <property type="term" value="F:protein serine/threonine kinase activity"/>
    <property type="evidence" value="ECO:0007669"/>
    <property type="project" value="UniProtKB-KW"/>
</dbReference>
<dbReference type="EC" id="2.7.11.21" evidence="14"/>
<accession>A0A0E9NLQ2</accession>